<protein>
    <recommendedName>
        <fullName evidence="5">Fibrillar collagen NC1 domain-containing protein</fullName>
    </recommendedName>
</protein>
<evidence type="ECO:0000256" key="1">
    <source>
        <dbReference type="ARBA" id="ARBA00004613"/>
    </source>
</evidence>
<dbReference type="EMBL" id="RCHS01000860">
    <property type="protein sequence ID" value="RMX56341.1"/>
    <property type="molecule type" value="Genomic_DNA"/>
</dbReference>
<feature type="compositionally biased region" description="Gly residues" evidence="4">
    <location>
        <begin position="16"/>
        <end position="26"/>
    </location>
</feature>
<evidence type="ECO:0000313" key="6">
    <source>
        <dbReference type="EMBL" id="RMX56341.1"/>
    </source>
</evidence>
<evidence type="ECO:0000256" key="3">
    <source>
        <dbReference type="ARBA" id="ARBA00023119"/>
    </source>
</evidence>
<dbReference type="GO" id="GO:0005576">
    <property type="term" value="C:extracellular region"/>
    <property type="evidence" value="ECO:0007669"/>
    <property type="project" value="UniProtKB-SubCell"/>
</dbReference>
<keyword evidence="7" id="KW-1185">Reference proteome</keyword>
<dbReference type="InterPro" id="IPR008160">
    <property type="entry name" value="Collagen"/>
</dbReference>
<comment type="caution">
    <text evidence="6">The sequence shown here is derived from an EMBL/GenBank/DDBJ whole genome shotgun (WGS) entry which is preliminary data.</text>
</comment>
<keyword evidence="3" id="KW-0176">Collagen</keyword>
<evidence type="ECO:0000256" key="2">
    <source>
        <dbReference type="ARBA" id="ARBA00022525"/>
    </source>
</evidence>
<accession>A0A3M6URQ3</accession>
<dbReference type="Proteomes" id="UP000275408">
    <property type="component" value="Unassembled WGS sequence"/>
</dbReference>
<dbReference type="STRING" id="46731.A0A3M6URQ3"/>
<feature type="non-terminal residue" evidence="6">
    <location>
        <position position="1"/>
    </location>
</feature>
<dbReference type="PROSITE" id="PS51461">
    <property type="entry name" value="NC1_FIB"/>
    <property type="match status" value="1"/>
</dbReference>
<dbReference type="InterPro" id="IPR000885">
    <property type="entry name" value="Fib_collagen_C"/>
</dbReference>
<keyword evidence="2" id="KW-0964">Secreted</keyword>
<dbReference type="Gene3D" id="2.60.120.1000">
    <property type="match status" value="1"/>
</dbReference>
<evidence type="ECO:0000259" key="5">
    <source>
        <dbReference type="PROSITE" id="PS51461"/>
    </source>
</evidence>
<evidence type="ECO:0000256" key="4">
    <source>
        <dbReference type="SAM" id="MobiDB-lite"/>
    </source>
</evidence>
<name>A0A3M6URQ3_POCDA</name>
<dbReference type="OrthoDB" id="8939548at2759"/>
<dbReference type="AlphaFoldDB" id="A0A3M6URQ3"/>
<dbReference type="GO" id="GO:0005581">
    <property type="term" value="C:collagen trimer"/>
    <property type="evidence" value="ECO:0007669"/>
    <property type="project" value="UniProtKB-KW"/>
</dbReference>
<dbReference type="GO" id="GO:0005201">
    <property type="term" value="F:extracellular matrix structural constituent"/>
    <property type="evidence" value="ECO:0007669"/>
    <property type="project" value="InterPro"/>
</dbReference>
<gene>
    <name evidence="6" type="ORF">pdam_00004433</name>
</gene>
<sequence length="300" mass="32903">GPAGAQGPPGEDGPIGMEGAGGAQGNPGPPGGRGPTGEDGMDGDPGPPGPRGPMGPPGINLIGQIFTGADNKGPPPNFRLYSSSESTSSREENRMLELDLDSDDTVHSGFYWIDPNEGCISDAEYVYCDFENNRACVHPKKENITIDDPKAKQWISEVHPDVELISYNMEPAQMKFLRLLSMRITQNVTYHCYNSRAWEDDNDRTIKLQGENEMELTSSEKTKPKVVTNSCDVSIYFIAHISFERATKQNKDSSWHQTVLEIDTTQKNALPVVDVAAYDVGDMLVEQKFTIQLGPVCFVY</sequence>
<proteinExistence type="predicted"/>
<feature type="compositionally biased region" description="Pro residues" evidence="4">
    <location>
        <begin position="45"/>
        <end position="56"/>
    </location>
</feature>
<evidence type="ECO:0000313" key="7">
    <source>
        <dbReference type="Proteomes" id="UP000275408"/>
    </source>
</evidence>
<feature type="domain" description="Fibrillar collagen NC1" evidence="5">
    <location>
        <begin position="56"/>
        <end position="299"/>
    </location>
</feature>
<organism evidence="6 7">
    <name type="scientific">Pocillopora damicornis</name>
    <name type="common">Cauliflower coral</name>
    <name type="synonym">Millepora damicornis</name>
    <dbReference type="NCBI Taxonomy" id="46731"/>
    <lineage>
        <taxon>Eukaryota</taxon>
        <taxon>Metazoa</taxon>
        <taxon>Cnidaria</taxon>
        <taxon>Anthozoa</taxon>
        <taxon>Hexacorallia</taxon>
        <taxon>Scleractinia</taxon>
        <taxon>Astrocoeniina</taxon>
        <taxon>Pocilloporidae</taxon>
        <taxon>Pocillopora</taxon>
    </lineage>
</organism>
<dbReference type="Pfam" id="PF01391">
    <property type="entry name" value="Collagen"/>
    <property type="match status" value="1"/>
</dbReference>
<dbReference type="SMART" id="SM00038">
    <property type="entry name" value="COLFI"/>
    <property type="match status" value="1"/>
</dbReference>
<dbReference type="Pfam" id="PF01410">
    <property type="entry name" value="COLFI"/>
    <property type="match status" value="1"/>
</dbReference>
<reference evidence="6 7" key="1">
    <citation type="journal article" date="2018" name="Sci. Rep.">
        <title>Comparative analysis of the Pocillopora damicornis genome highlights role of immune system in coral evolution.</title>
        <authorList>
            <person name="Cunning R."/>
            <person name="Bay R.A."/>
            <person name="Gillette P."/>
            <person name="Baker A.C."/>
            <person name="Traylor-Knowles N."/>
        </authorList>
    </citation>
    <scope>NUCLEOTIDE SEQUENCE [LARGE SCALE GENOMIC DNA]</scope>
    <source>
        <strain evidence="6">RSMAS</strain>
        <tissue evidence="6">Whole animal</tissue>
    </source>
</reference>
<feature type="region of interest" description="Disordered" evidence="4">
    <location>
        <begin position="1"/>
        <end position="92"/>
    </location>
</feature>
<comment type="subcellular location">
    <subcellularLocation>
        <location evidence="1">Secreted</location>
    </subcellularLocation>
</comment>